<keyword evidence="4" id="KW-1185">Reference proteome</keyword>
<dbReference type="EMBL" id="MUHG01000018">
    <property type="protein sequence ID" value="OXB19430.1"/>
    <property type="molecule type" value="Genomic_DNA"/>
</dbReference>
<dbReference type="Proteomes" id="UP000198319">
    <property type="component" value="Unassembled WGS sequence"/>
</dbReference>
<name>A0A1S1J4F6_9FLAO</name>
<dbReference type="Proteomes" id="UP000180252">
    <property type="component" value="Unassembled WGS sequence"/>
</dbReference>
<reference evidence="2 4" key="3">
    <citation type="submission" date="2016-11" db="EMBL/GenBank/DDBJ databases">
        <title>Whole genomes of Flavobacteriaceae.</title>
        <authorList>
            <person name="Stine C."/>
            <person name="Li C."/>
            <person name="Tadesse D."/>
        </authorList>
    </citation>
    <scope>NUCLEOTIDE SEQUENCE [LARGE SCALE GENOMIC DNA]</scope>
    <source>
        <strain evidence="2 4">ATCC BAA-2541</strain>
    </source>
</reference>
<dbReference type="EMBL" id="MIKE01000024">
    <property type="protein sequence ID" value="OHT44434.1"/>
    <property type="molecule type" value="Genomic_DNA"/>
</dbReference>
<organism evidence="1 3">
    <name type="scientific">Flavobacterium tructae</name>
    <dbReference type="NCBI Taxonomy" id="1114873"/>
    <lineage>
        <taxon>Bacteria</taxon>
        <taxon>Pseudomonadati</taxon>
        <taxon>Bacteroidota</taxon>
        <taxon>Flavobacteriia</taxon>
        <taxon>Flavobacteriales</taxon>
        <taxon>Flavobacteriaceae</taxon>
        <taxon>Flavobacterium</taxon>
    </lineage>
</organism>
<gene>
    <name evidence="2" type="ORF">B0A71_12890</name>
    <name evidence="1" type="ORF">BHE19_11985</name>
</gene>
<comment type="caution">
    <text evidence="1">The sequence shown here is derived from an EMBL/GenBank/DDBJ whole genome shotgun (WGS) entry which is preliminary data.</text>
</comment>
<evidence type="ECO:0000313" key="1">
    <source>
        <dbReference type="EMBL" id="OHT44434.1"/>
    </source>
</evidence>
<sequence>MNISIENGRVFVNGKETVNPELIGYAILDAAESSDTLICSYQEIKDLVSKVIETTFEVNDTIDQVIKSIGKTNAA</sequence>
<accession>A0A1S1J4F6</accession>
<proteinExistence type="predicted"/>
<evidence type="ECO:0000313" key="2">
    <source>
        <dbReference type="EMBL" id="OXB19430.1"/>
    </source>
</evidence>
<reference evidence="3" key="1">
    <citation type="submission" date="2016-09" db="EMBL/GenBank/DDBJ databases">
        <authorList>
            <person name="Chen S."/>
            <person name="Walker E."/>
        </authorList>
    </citation>
    <scope>NUCLEOTIDE SEQUENCE [LARGE SCALE GENOMIC DNA]</scope>
    <source>
        <strain evidence="3">MSU</strain>
    </source>
</reference>
<dbReference type="RefSeq" id="WP_070907681.1">
    <property type="nucleotide sequence ID" value="NZ_MUHG01000018.1"/>
</dbReference>
<reference evidence="1" key="2">
    <citation type="submission" date="2016-09" db="EMBL/GenBank/DDBJ databases">
        <authorList>
            <person name="Capua I."/>
            <person name="De Benedictis P."/>
            <person name="Joannis T."/>
            <person name="Lombin L.H."/>
            <person name="Cattoli G."/>
        </authorList>
    </citation>
    <scope>NUCLEOTIDE SEQUENCE [LARGE SCALE GENOMIC DNA]</scope>
    <source>
        <strain evidence="1">MSU</strain>
    </source>
</reference>
<dbReference type="AlphaFoldDB" id="A0A1S1J4F6"/>
<dbReference type="STRING" id="1278819.BHE19_11985"/>
<evidence type="ECO:0000313" key="4">
    <source>
        <dbReference type="Proteomes" id="UP000198319"/>
    </source>
</evidence>
<evidence type="ECO:0000313" key="3">
    <source>
        <dbReference type="Proteomes" id="UP000180252"/>
    </source>
</evidence>
<protein>
    <submittedName>
        <fullName evidence="1">Uncharacterized protein</fullName>
    </submittedName>
</protein>